<feature type="transmembrane region" description="Helical" evidence="2">
    <location>
        <begin position="132"/>
        <end position="150"/>
    </location>
</feature>
<keyword evidence="2" id="KW-0812">Transmembrane</keyword>
<accession>D6ZF02</accession>
<dbReference type="Proteomes" id="UP000002247">
    <property type="component" value="Chromosome"/>
</dbReference>
<gene>
    <name evidence="3" type="ordered locus">Srot_1053</name>
</gene>
<dbReference type="STRING" id="640132.Srot_1053"/>
<dbReference type="OrthoDB" id="5194448at2"/>
<keyword evidence="4" id="KW-1185">Reference proteome</keyword>
<evidence type="ECO:0000313" key="4">
    <source>
        <dbReference type="Proteomes" id="UP000002247"/>
    </source>
</evidence>
<dbReference type="HOGENOM" id="CLU_091328_0_0_11"/>
<dbReference type="EMBL" id="CP001958">
    <property type="protein sequence ID" value="ADG97526.1"/>
    <property type="molecule type" value="Genomic_DNA"/>
</dbReference>
<sequence length="226" mass="24771">MLVKLPWTRHADEDRPEAGLPEPNQSEQTIAPPGKTPGKGRPTPKRKEAAGGRRGPVPPAPLTGAEARARRKALAGPKLSRAERKAQSAQRREKQSQARERMMAGDEAYLLARDKGPVRAYVRDVVDSRRSLAGAFMPIAFVMIGASLLAPQYQVLATPAMLVLLVAMVVEGVWLGRKVNNMVLAKFPDTAETGFGLAWYAFTRSTQMRRMRVPKPRVTPKDKGAV</sequence>
<evidence type="ECO:0000313" key="3">
    <source>
        <dbReference type="EMBL" id="ADG97526.1"/>
    </source>
</evidence>
<keyword evidence="2" id="KW-1133">Transmembrane helix</keyword>
<feature type="compositionally biased region" description="Basic and acidic residues" evidence="1">
    <location>
        <begin position="80"/>
        <end position="101"/>
    </location>
</feature>
<evidence type="ECO:0000256" key="2">
    <source>
        <dbReference type="SAM" id="Phobius"/>
    </source>
</evidence>
<name>D6ZF02_SEGRD</name>
<dbReference type="eggNOG" id="ENOG5031D67">
    <property type="taxonomic scope" value="Bacteria"/>
</dbReference>
<evidence type="ECO:0008006" key="5">
    <source>
        <dbReference type="Google" id="ProtNLM"/>
    </source>
</evidence>
<dbReference type="InterPro" id="IPR021403">
    <property type="entry name" value="DUF3043"/>
</dbReference>
<evidence type="ECO:0000256" key="1">
    <source>
        <dbReference type="SAM" id="MobiDB-lite"/>
    </source>
</evidence>
<protein>
    <recommendedName>
        <fullName evidence="5">Integral membrane protein</fullName>
    </recommendedName>
</protein>
<dbReference type="KEGG" id="srt:Srot_1053"/>
<dbReference type="RefSeq" id="WP_013137982.1">
    <property type="nucleotide sequence ID" value="NC_014168.1"/>
</dbReference>
<proteinExistence type="predicted"/>
<organism evidence="3 4">
    <name type="scientific">Segniliparus rotundus (strain ATCC BAA-972 / CDC 1076 / CIP 108378 / DSM 44985 / JCM 13578)</name>
    <dbReference type="NCBI Taxonomy" id="640132"/>
    <lineage>
        <taxon>Bacteria</taxon>
        <taxon>Bacillati</taxon>
        <taxon>Actinomycetota</taxon>
        <taxon>Actinomycetes</taxon>
        <taxon>Mycobacteriales</taxon>
        <taxon>Segniliparaceae</taxon>
        <taxon>Segniliparus</taxon>
    </lineage>
</organism>
<feature type="region of interest" description="Disordered" evidence="1">
    <location>
        <begin position="1"/>
        <end position="101"/>
    </location>
</feature>
<feature type="transmembrane region" description="Helical" evidence="2">
    <location>
        <begin position="156"/>
        <end position="176"/>
    </location>
</feature>
<dbReference type="Pfam" id="PF11241">
    <property type="entry name" value="DUF3043"/>
    <property type="match status" value="1"/>
</dbReference>
<keyword evidence="2" id="KW-0472">Membrane</keyword>
<reference evidence="3 4" key="1">
    <citation type="journal article" date="2010" name="Stand. Genomic Sci.">
        <title>Complete genome sequence of Segniliparus rotundus type strain (CDC 1076).</title>
        <authorList>
            <person name="Sikorski J."/>
            <person name="Lapidus A."/>
            <person name="Copeland A."/>
            <person name="Misra M."/>
            <person name="Glavina Del Rio T."/>
            <person name="Nolan M."/>
            <person name="Lucas S."/>
            <person name="Chen F."/>
            <person name="Tice H."/>
            <person name="Cheng J.F."/>
            <person name="Jando M."/>
            <person name="Schneider S."/>
            <person name="Bruce D."/>
            <person name="Goodwin L."/>
            <person name="Pitluck S."/>
            <person name="Liolios K."/>
            <person name="Mikhailova N."/>
            <person name="Pati A."/>
            <person name="Ivanova N."/>
            <person name="Mavromatis K."/>
            <person name="Chen A."/>
            <person name="Palaniappan K."/>
            <person name="Chertkov O."/>
            <person name="Land M."/>
            <person name="Hauser L."/>
            <person name="Chang Y.J."/>
            <person name="Jeffries C.D."/>
            <person name="Brettin T."/>
            <person name="Detter J.C."/>
            <person name="Han C."/>
            <person name="Rohde M."/>
            <person name="Goker M."/>
            <person name="Bristow J."/>
            <person name="Eisen J.A."/>
            <person name="Markowitz V."/>
            <person name="Hugenholtz P."/>
            <person name="Kyrpides N.C."/>
            <person name="Klenk H.P."/>
        </authorList>
    </citation>
    <scope>NUCLEOTIDE SEQUENCE [LARGE SCALE GENOMIC DNA]</scope>
    <source>
        <strain evidence="4">ATCC BAA-972 / CDC 1076 / CIP 108378 / DSM 44985 / JCM 13578</strain>
    </source>
</reference>
<dbReference type="AlphaFoldDB" id="D6ZF02"/>